<feature type="signal peptide" evidence="2">
    <location>
        <begin position="1"/>
        <end position="26"/>
    </location>
</feature>
<gene>
    <name evidence="3" type="ORF">C4N9_01415</name>
</gene>
<keyword evidence="2" id="KW-0732">Signal</keyword>
<keyword evidence="4" id="KW-1185">Reference proteome</keyword>
<evidence type="ECO:0000313" key="4">
    <source>
        <dbReference type="Proteomes" id="UP000244940"/>
    </source>
</evidence>
<feature type="transmembrane region" description="Helical" evidence="1">
    <location>
        <begin position="36"/>
        <end position="54"/>
    </location>
</feature>
<keyword evidence="1" id="KW-1133">Transmembrane helix</keyword>
<proteinExistence type="predicted"/>
<keyword evidence="1" id="KW-0812">Transmembrane</keyword>
<evidence type="ECO:0000313" key="3">
    <source>
        <dbReference type="EMBL" id="PWE31700.1"/>
    </source>
</evidence>
<accession>A0A2U2CII7</accession>
<evidence type="ECO:0000256" key="2">
    <source>
        <dbReference type="SAM" id="SignalP"/>
    </source>
</evidence>
<name>A0A2U2CII7_9RHOB</name>
<reference evidence="3 4" key="1">
    <citation type="submission" date="2018-05" db="EMBL/GenBank/DDBJ databases">
        <title>Pararhodobacter marina sp. nov., isolated from deep-sea water of the Indian Ocean.</title>
        <authorList>
            <person name="Lai Q.Sr."/>
            <person name="Liu X."/>
            <person name="Shao Z."/>
        </authorList>
    </citation>
    <scope>NUCLEOTIDE SEQUENCE [LARGE SCALE GENOMIC DNA]</scope>
    <source>
        <strain evidence="3 4">CIC4N-9</strain>
    </source>
</reference>
<evidence type="ECO:0000256" key="1">
    <source>
        <dbReference type="SAM" id="Phobius"/>
    </source>
</evidence>
<feature type="chain" id="PRO_5015663749" evidence="2">
    <location>
        <begin position="27"/>
        <end position="225"/>
    </location>
</feature>
<dbReference type="Proteomes" id="UP000244940">
    <property type="component" value="Unassembled WGS sequence"/>
</dbReference>
<comment type="caution">
    <text evidence="3">The sequence shown here is derived from an EMBL/GenBank/DDBJ whole genome shotgun (WGS) entry which is preliminary data.</text>
</comment>
<dbReference type="EMBL" id="QEYD01000001">
    <property type="protein sequence ID" value="PWE31700.1"/>
    <property type="molecule type" value="Genomic_DNA"/>
</dbReference>
<protein>
    <submittedName>
        <fullName evidence="3">Uncharacterized protein</fullName>
    </submittedName>
</protein>
<sequence>MRALPQRLTMLVAAAALLLAGLGATARPAKADADDILRFLAGAIVVGAIVNAIDDNHTPQYYGRWALPNSCLETIRVNHRNVQSYNARCLRRAGYQGLPGRCSYEFRLRGGHVRRGYIAECLYEAGYRGQGGYYSSPPRYQPPYSPPIQAQPPRVSPPYHGQPQVRGNLPNRCLMSYRQNGRSVQGYWANCLRNAGYNNLPGRCRVTATNGDRIFNATCLRQSGY</sequence>
<organism evidence="3 4">
    <name type="scientific">Pararhodobacter marinus</name>
    <dbReference type="NCBI Taxonomy" id="2184063"/>
    <lineage>
        <taxon>Bacteria</taxon>
        <taxon>Pseudomonadati</taxon>
        <taxon>Pseudomonadota</taxon>
        <taxon>Alphaproteobacteria</taxon>
        <taxon>Rhodobacterales</taxon>
        <taxon>Paracoccaceae</taxon>
        <taxon>Pararhodobacter</taxon>
    </lineage>
</organism>
<dbReference type="AlphaFoldDB" id="A0A2U2CII7"/>
<keyword evidence="1" id="KW-0472">Membrane</keyword>